<comment type="caution">
    <text evidence="1">The sequence shown here is derived from an EMBL/GenBank/DDBJ whole genome shotgun (WGS) entry which is preliminary data.</text>
</comment>
<accession>A0A0V1IP71</accession>
<dbReference type="PANTHER" id="PTHR22955:SF77">
    <property type="entry name" value="ASPARTIC PUTATIVE DOMAIN-CONTAINING PROTEIN-RELATED"/>
    <property type="match status" value="1"/>
</dbReference>
<proteinExistence type="predicted"/>
<reference evidence="1 2" key="1">
    <citation type="submission" date="2015-01" db="EMBL/GenBank/DDBJ databases">
        <title>Evolution of Trichinella species and genotypes.</title>
        <authorList>
            <person name="Korhonen P.K."/>
            <person name="Edoardo P."/>
            <person name="Giuseppe L.R."/>
            <person name="Gasser R.B."/>
        </authorList>
    </citation>
    <scope>NUCLEOTIDE SEQUENCE [LARGE SCALE GENOMIC DNA]</scope>
    <source>
        <strain evidence="1">ISS176</strain>
    </source>
</reference>
<organism evidence="1 2">
    <name type="scientific">Trichinella pseudospiralis</name>
    <name type="common">Parasitic roundworm</name>
    <dbReference type="NCBI Taxonomy" id="6337"/>
    <lineage>
        <taxon>Eukaryota</taxon>
        <taxon>Metazoa</taxon>
        <taxon>Ecdysozoa</taxon>
        <taxon>Nematoda</taxon>
        <taxon>Enoplea</taxon>
        <taxon>Dorylaimia</taxon>
        <taxon>Trichinellida</taxon>
        <taxon>Trichinellidae</taxon>
        <taxon>Trichinella</taxon>
    </lineage>
</organism>
<dbReference type="AlphaFoldDB" id="A0A0V1IP71"/>
<evidence type="ECO:0000313" key="2">
    <source>
        <dbReference type="Proteomes" id="UP000054826"/>
    </source>
</evidence>
<name>A0A0V1IP71_TRIPS</name>
<sequence length="351" mass="39391">MAIRGIDIHKWKLCNLMKSGFAMKKWARKDPAAFSDLVVEIHLGRHDTIRQVVSLAAKAFDPLRCVHKAGPGSLAYRDPLLAEIMRALAPVPRDQVVRSELHVFGDAAEAAYKAVAHLLTQTSDGVPQSSTSGIDGVFACGLTEGVHHKGSWSDSSVALSWIKGDPRKLKTFAANRVQEIIRQTKPSQWRCVSAVDNPADRLSRGCTLERLLKDHLWWNGADWLLQPESEWPRLSVLLSEEVRGTDPERRMIIVLTTTLPARGIQMVIDPTRYGRMAELLRVTECCLREDREWSKSSQMTLLFSFVDMLLRVGGRLTNAAWGHKRPLLLLPTERLWLSSCDEPPSQSCTRV</sequence>
<gene>
    <name evidence="1" type="ORF">T4C_11395</name>
</gene>
<dbReference type="Proteomes" id="UP000054826">
    <property type="component" value="Unassembled WGS sequence"/>
</dbReference>
<protein>
    <submittedName>
        <fullName evidence="1">Uncharacterized protein</fullName>
    </submittedName>
</protein>
<dbReference type="EMBL" id="JYDV01000216">
    <property type="protein sequence ID" value="KRZ24569.1"/>
    <property type="molecule type" value="Genomic_DNA"/>
</dbReference>
<dbReference type="PANTHER" id="PTHR22955">
    <property type="entry name" value="RETROTRANSPOSON"/>
    <property type="match status" value="1"/>
</dbReference>
<evidence type="ECO:0000313" key="1">
    <source>
        <dbReference type="EMBL" id="KRZ24569.1"/>
    </source>
</evidence>